<accession>A0A812DMU3</accession>
<evidence type="ECO:0000313" key="1">
    <source>
        <dbReference type="EMBL" id="CAE1304814.1"/>
    </source>
</evidence>
<gene>
    <name evidence="1" type="ORF">SPHA_57332</name>
</gene>
<sequence>MLLAAPILSQLLPAPTSFHVLTFTFPIVPGKAKSPSKLSLPPGVFQPFYRQPSSRPFHLPQHNPNSIKPLMLAALIQTCSKSILPSTFHANPGELHFKQPSSGAPSEILGALSFLMCHLTSVYLSFLITAFNSWQDHWHFFLGALYLPSLSYRIICVLNHLIRKLPLDSTPSFLINSGALSIKIFRNFNSATDFHNRWVITEPLPPPTQQISHCIQSLHRTQQVITSPSPRCFICSPFYKRQTSIAPGTLCFKFSL</sequence>
<dbReference type="EMBL" id="CAHIKZ030003868">
    <property type="protein sequence ID" value="CAE1304814.1"/>
    <property type="molecule type" value="Genomic_DNA"/>
</dbReference>
<organism evidence="1 2">
    <name type="scientific">Acanthosepion pharaonis</name>
    <name type="common">Pharaoh cuttlefish</name>
    <name type="synonym">Sepia pharaonis</name>
    <dbReference type="NCBI Taxonomy" id="158019"/>
    <lineage>
        <taxon>Eukaryota</taxon>
        <taxon>Metazoa</taxon>
        <taxon>Spiralia</taxon>
        <taxon>Lophotrochozoa</taxon>
        <taxon>Mollusca</taxon>
        <taxon>Cephalopoda</taxon>
        <taxon>Coleoidea</taxon>
        <taxon>Decapodiformes</taxon>
        <taxon>Sepiida</taxon>
        <taxon>Sepiina</taxon>
        <taxon>Sepiidae</taxon>
        <taxon>Acanthosepion</taxon>
    </lineage>
</organism>
<dbReference type="AlphaFoldDB" id="A0A812DMU3"/>
<comment type="caution">
    <text evidence="1">The sequence shown here is derived from an EMBL/GenBank/DDBJ whole genome shotgun (WGS) entry which is preliminary data.</text>
</comment>
<proteinExistence type="predicted"/>
<reference evidence="1" key="1">
    <citation type="submission" date="2021-01" db="EMBL/GenBank/DDBJ databases">
        <authorList>
            <person name="Li R."/>
            <person name="Bekaert M."/>
        </authorList>
    </citation>
    <scope>NUCLEOTIDE SEQUENCE</scope>
    <source>
        <strain evidence="1">Farmed</strain>
    </source>
</reference>
<name>A0A812DMU3_ACAPH</name>
<dbReference type="Proteomes" id="UP000597762">
    <property type="component" value="Unassembled WGS sequence"/>
</dbReference>
<protein>
    <submittedName>
        <fullName evidence="1">Uncharacterized protein</fullName>
    </submittedName>
</protein>
<keyword evidence="2" id="KW-1185">Reference proteome</keyword>
<evidence type="ECO:0000313" key="2">
    <source>
        <dbReference type="Proteomes" id="UP000597762"/>
    </source>
</evidence>